<protein>
    <submittedName>
        <fullName evidence="1">Glycolipid-binding domain-containing protein</fullName>
    </submittedName>
</protein>
<gene>
    <name evidence="1" type="ORF">ACFPJ4_06305</name>
</gene>
<dbReference type="InterPro" id="IPR009467">
    <property type="entry name" value="Glycolipid-bd_prot_put"/>
</dbReference>
<reference evidence="2" key="1">
    <citation type="journal article" date="2019" name="Int. J. Syst. Evol. Microbiol.">
        <title>The Global Catalogue of Microorganisms (GCM) 10K type strain sequencing project: providing services to taxonomists for standard genome sequencing and annotation.</title>
        <authorList>
            <consortium name="The Broad Institute Genomics Platform"/>
            <consortium name="The Broad Institute Genome Sequencing Center for Infectious Disease"/>
            <person name="Wu L."/>
            <person name="Ma J."/>
        </authorList>
    </citation>
    <scope>NUCLEOTIDE SEQUENCE [LARGE SCALE GENOMIC DNA]</scope>
    <source>
        <strain evidence="2">CGMCC 4.6997</strain>
    </source>
</reference>
<name>A0ABW0NPB2_9MICO</name>
<dbReference type="EMBL" id="JBHSMG010000001">
    <property type="protein sequence ID" value="MFC5501850.1"/>
    <property type="molecule type" value="Genomic_DNA"/>
</dbReference>
<dbReference type="RefSeq" id="WP_386739515.1">
    <property type="nucleotide sequence ID" value="NZ_JBHSMG010000001.1"/>
</dbReference>
<sequence length="174" mass="20040">MADFVWRGIEIDSLERLHVEEGPTVRAQSVIDSARGRFSYELVCDRDWTFRRLRLEAATGERALEVESDGKGEWTVDGEWRSDLDECIDVDLSGTPFTNSLPIRRLDLAIGEEADLVMAYIDFEDLTVLPDAQRYTRLDEDLYRYESLDSDFSRDITVDLAGFVVEYPGLFERL</sequence>
<keyword evidence="2" id="KW-1185">Reference proteome</keyword>
<evidence type="ECO:0000313" key="1">
    <source>
        <dbReference type="EMBL" id="MFC5501850.1"/>
    </source>
</evidence>
<organism evidence="1 2">
    <name type="scientific">Lysinimonas soli</name>
    <dbReference type="NCBI Taxonomy" id="1074233"/>
    <lineage>
        <taxon>Bacteria</taxon>
        <taxon>Bacillati</taxon>
        <taxon>Actinomycetota</taxon>
        <taxon>Actinomycetes</taxon>
        <taxon>Micrococcales</taxon>
        <taxon>Microbacteriaceae</taxon>
        <taxon>Lysinimonas</taxon>
    </lineage>
</organism>
<comment type="caution">
    <text evidence="1">The sequence shown here is derived from an EMBL/GenBank/DDBJ whole genome shotgun (WGS) entry which is preliminary data.</text>
</comment>
<proteinExistence type="predicted"/>
<accession>A0ABW0NPB2</accession>
<dbReference type="SUPFAM" id="SSF159275">
    <property type="entry name" value="PA1994-like"/>
    <property type="match status" value="1"/>
</dbReference>
<dbReference type="Proteomes" id="UP001596039">
    <property type="component" value="Unassembled WGS sequence"/>
</dbReference>
<dbReference type="Pfam" id="PF06475">
    <property type="entry name" value="Glycolipid_bind"/>
    <property type="match status" value="1"/>
</dbReference>
<evidence type="ECO:0000313" key="2">
    <source>
        <dbReference type="Proteomes" id="UP001596039"/>
    </source>
</evidence>